<reference evidence="12" key="1">
    <citation type="submission" date="2019-10" db="EMBL/GenBank/DDBJ databases">
        <title>Corvus moneduloides (New Caledonian crow) genome, bCorMon1, primary haplotype.</title>
        <authorList>
            <person name="Rutz C."/>
            <person name="Fungtammasan C."/>
            <person name="Mountcastle J."/>
            <person name="Formenti G."/>
            <person name="Chow W."/>
            <person name="Howe K."/>
            <person name="Steele M.P."/>
            <person name="Fernandes J."/>
            <person name="Gilbert M.T.P."/>
            <person name="Fedrigo O."/>
            <person name="Jarvis E.D."/>
            <person name="Gemmell N."/>
        </authorList>
    </citation>
    <scope>NUCLEOTIDE SEQUENCE [LARGE SCALE GENOMIC DNA]</scope>
</reference>
<dbReference type="Ensembl" id="ENSCMUT00000034035.1">
    <property type="protein sequence ID" value="ENSCMUP00000033555.1"/>
    <property type="gene ID" value="ENSCMUG00000017531.1"/>
</dbReference>
<comment type="function">
    <text evidence="9">Component of the cleavage and polyadenylation specificity factor (CPSF) complex that play a key role in pre-mRNA 3'-end formation, recognizing the AAUAAA signal sequence and interacting with poly(A) polymerase and other factors to bring about cleavage and poly(A) addition. CPSF4 binds RNA polymers with a preference for poly(U).</text>
</comment>
<evidence type="ECO:0000313" key="11">
    <source>
        <dbReference type="Ensembl" id="ENSCMUP00000033555.1"/>
    </source>
</evidence>
<evidence type="ECO:0000256" key="3">
    <source>
        <dbReference type="ARBA" id="ARBA00022723"/>
    </source>
</evidence>
<comment type="subunit">
    <text evidence="9">Component of the cleavage and polyadenylation specificity factor (CPSF) complex.</text>
</comment>
<dbReference type="PANTHER" id="PTHR23102:SF24">
    <property type="entry name" value="CLEAVAGE AND POLYADENYLATION SPECIFICITY FACTOR SUBUNIT 4"/>
    <property type="match status" value="1"/>
</dbReference>
<comment type="similarity">
    <text evidence="9">Belongs to the CPSF4/YTH1 family.</text>
</comment>
<dbReference type="SUPFAM" id="SSF90229">
    <property type="entry name" value="CCCH zinc finger"/>
    <property type="match status" value="1"/>
</dbReference>
<keyword evidence="8 9" id="KW-0539">Nucleus</keyword>
<keyword evidence="12" id="KW-1185">Reference proteome</keyword>
<dbReference type="InterPro" id="IPR036855">
    <property type="entry name" value="Znf_CCCH_sf"/>
</dbReference>
<accession>A0A8U7N7U0</accession>
<keyword evidence="4 9" id="KW-0677">Repeat</keyword>
<dbReference type="Gene3D" id="4.10.1000.10">
    <property type="entry name" value="Zinc finger, CCCH-type"/>
    <property type="match status" value="1"/>
</dbReference>
<dbReference type="GO" id="GO:0005847">
    <property type="term" value="C:mRNA cleavage and polyadenylation specificity factor complex"/>
    <property type="evidence" value="ECO:0007669"/>
    <property type="project" value="UniProtKB-UniRule"/>
</dbReference>
<evidence type="ECO:0000256" key="10">
    <source>
        <dbReference type="SAM" id="MobiDB-lite"/>
    </source>
</evidence>
<evidence type="ECO:0000256" key="6">
    <source>
        <dbReference type="ARBA" id="ARBA00022833"/>
    </source>
</evidence>
<keyword evidence="6 9" id="KW-0862">Zinc</keyword>
<keyword evidence="7 9" id="KW-0694">RNA-binding</keyword>
<protein>
    <recommendedName>
        <fullName evidence="9">Cleavage and polyadenylation specificity factor subunit 4</fullName>
        <shortName evidence="9">CPSF 30 kDa subunit</shortName>
    </recommendedName>
    <alternativeName>
        <fullName evidence="9">Cleavage and polyadenylation specificity factor 30 kDa subunit</fullName>
    </alternativeName>
</protein>
<dbReference type="GO" id="GO:0008270">
    <property type="term" value="F:zinc ion binding"/>
    <property type="evidence" value="ECO:0007669"/>
    <property type="project" value="UniProtKB-KW"/>
</dbReference>
<evidence type="ECO:0000256" key="9">
    <source>
        <dbReference type="RuleBase" id="RU369008"/>
    </source>
</evidence>
<dbReference type="InterPro" id="IPR045348">
    <property type="entry name" value="CPSF4/Yth1"/>
</dbReference>
<dbReference type="SMART" id="SM00356">
    <property type="entry name" value="ZnF_C3H1"/>
    <property type="match status" value="2"/>
</dbReference>
<dbReference type="GO" id="GO:0003723">
    <property type="term" value="F:RNA binding"/>
    <property type="evidence" value="ECO:0007669"/>
    <property type="project" value="UniProtKB-UniRule"/>
</dbReference>
<evidence type="ECO:0000313" key="12">
    <source>
        <dbReference type="Proteomes" id="UP000694553"/>
    </source>
</evidence>
<organism evidence="11 12">
    <name type="scientific">Corvus moneduloides</name>
    <name type="common">New Caledonian crow</name>
    <dbReference type="NCBI Taxonomy" id="1196302"/>
    <lineage>
        <taxon>Eukaryota</taxon>
        <taxon>Metazoa</taxon>
        <taxon>Chordata</taxon>
        <taxon>Craniata</taxon>
        <taxon>Vertebrata</taxon>
        <taxon>Euteleostomi</taxon>
        <taxon>Archelosauria</taxon>
        <taxon>Archosauria</taxon>
        <taxon>Dinosauria</taxon>
        <taxon>Saurischia</taxon>
        <taxon>Theropoda</taxon>
        <taxon>Coelurosauria</taxon>
        <taxon>Aves</taxon>
        <taxon>Neognathae</taxon>
        <taxon>Neoaves</taxon>
        <taxon>Telluraves</taxon>
        <taxon>Australaves</taxon>
        <taxon>Passeriformes</taxon>
        <taxon>Corvoidea</taxon>
        <taxon>Corvidae</taxon>
        <taxon>Corvus</taxon>
    </lineage>
</organism>
<dbReference type="AlphaFoldDB" id="A0A8U7N7U0"/>
<keyword evidence="3 9" id="KW-0479">Metal-binding</keyword>
<dbReference type="FunFam" id="4.10.1000.10:FF:000017">
    <property type="entry name" value="Cleavage and polyadenylation specificity factor 30 kDa subunit"/>
    <property type="match status" value="1"/>
</dbReference>
<keyword evidence="5 9" id="KW-0863">Zinc-finger</keyword>
<evidence type="ECO:0000256" key="5">
    <source>
        <dbReference type="ARBA" id="ARBA00022771"/>
    </source>
</evidence>
<name>A0A8U7N7U0_CORMO</name>
<proteinExistence type="inferred from homology"/>
<evidence type="ECO:0000256" key="7">
    <source>
        <dbReference type="ARBA" id="ARBA00022884"/>
    </source>
</evidence>
<evidence type="ECO:0000256" key="2">
    <source>
        <dbReference type="ARBA" id="ARBA00022664"/>
    </source>
</evidence>
<keyword evidence="2 9" id="KW-0507">mRNA processing</keyword>
<dbReference type="GO" id="GO:0031124">
    <property type="term" value="P:mRNA 3'-end processing"/>
    <property type="evidence" value="ECO:0007669"/>
    <property type="project" value="UniProtKB-UniRule"/>
</dbReference>
<dbReference type="Pfam" id="PF00642">
    <property type="entry name" value="zf-CCCH"/>
    <property type="match status" value="1"/>
</dbReference>
<evidence type="ECO:0000256" key="8">
    <source>
        <dbReference type="ARBA" id="ARBA00023242"/>
    </source>
</evidence>
<reference evidence="11" key="2">
    <citation type="submission" date="2025-08" db="UniProtKB">
        <authorList>
            <consortium name="Ensembl"/>
        </authorList>
    </citation>
    <scope>IDENTIFICATION</scope>
</reference>
<dbReference type="PROSITE" id="PS50103">
    <property type="entry name" value="ZF_C3H1"/>
    <property type="match status" value="2"/>
</dbReference>
<dbReference type="PANTHER" id="PTHR23102">
    <property type="entry name" value="CLEAVAGE AND POLYADENYLATION SPECIFICITY FACTOR SUBUNIT 4-RELATED"/>
    <property type="match status" value="1"/>
</dbReference>
<evidence type="ECO:0000256" key="1">
    <source>
        <dbReference type="ARBA" id="ARBA00004123"/>
    </source>
</evidence>
<comment type="subcellular location">
    <subcellularLocation>
        <location evidence="1 9">Nucleus</location>
    </subcellularLocation>
</comment>
<dbReference type="Proteomes" id="UP000694553">
    <property type="component" value="Unassembled WGS sequence"/>
</dbReference>
<evidence type="ECO:0000256" key="4">
    <source>
        <dbReference type="ARBA" id="ARBA00022737"/>
    </source>
</evidence>
<reference evidence="11" key="3">
    <citation type="submission" date="2025-09" db="UniProtKB">
        <authorList>
            <consortium name="Ensembl"/>
        </authorList>
    </citation>
    <scope>IDENTIFICATION</scope>
</reference>
<sequence length="176" mass="18937">MQELVAGVERIRFDSEADVEQQRGARPLPFPGVDSKAVPGVQGRPRHGGAKPAVCKHWLRGLCKRGDGCDFLHDYDATRMPECYFYSKFGECSNQDCPFLHAGATASAVGCPWYDRGFCRHGELGQGWVGRGCPVAIWARGCGESGAPTAPLRGRVLVSVPSAWQVPCASTSTRGG</sequence>
<feature type="region of interest" description="Disordered" evidence="10">
    <location>
        <begin position="22"/>
        <end position="45"/>
    </location>
</feature>
<dbReference type="InterPro" id="IPR000571">
    <property type="entry name" value="Znf_CCCH"/>
</dbReference>